<dbReference type="AlphaFoldDB" id="A0AAE3VHZ9"/>
<dbReference type="GO" id="GO:0003677">
    <property type="term" value="F:DNA binding"/>
    <property type="evidence" value="ECO:0007669"/>
    <property type="project" value="UniProtKB-KW"/>
</dbReference>
<keyword evidence="2" id="KW-1185">Reference proteome</keyword>
<dbReference type="Proteomes" id="UP001238163">
    <property type="component" value="Unassembled WGS sequence"/>
</dbReference>
<comment type="caution">
    <text evidence="1">The sequence shown here is derived from an EMBL/GenBank/DDBJ whole genome shotgun (WGS) entry which is preliminary data.</text>
</comment>
<organism evidence="1 2">
    <name type="scientific">Oligosphaera ethanolica</name>
    <dbReference type="NCBI Taxonomy" id="760260"/>
    <lineage>
        <taxon>Bacteria</taxon>
        <taxon>Pseudomonadati</taxon>
        <taxon>Lentisphaerota</taxon>
        <taxon>Oligosphaeria</taxon>
        <taxon>Oligosphaerales</taxon>
        <taxon>Oligosphaeraceae</taxon>
        <taxon>Oligosphaera</taxon>
    </lineage>
</organism>
<dbReference type="RefSeq" id="WP_307263247.1">
    <property type="nucleotide sequence ID" value="NZ_JAUSVL010000001.1"/>
</dbReference>
<evidence type="ECO:0000313" key="1">
    <source>
        <dbReference type="EMBL" id="MDQ0291037.1"/>
    </source>
</evidence>
<proteinExistence type="predicted"/>
<accession>A0AAE3VHZ9</accession>
<evidence type="ECO:0000313" key="2">
    <source>
        <dbReference type="Proteomes" id="UP001238163"/>
    </source>
</evidence>
<sequence>MQKQKESRKTVSVTIPAEVHRKLVEEKKRTGKAIWFLIKEAVDKVFI</sequence>
<gene>
    <name evidence="1" type="ORF">J3R75_003144</name>
</gene>
<keyword evidence="1" id="KW-0238">DNA-binding</keyword>
<reference evidence="1" key="1">
    <citation type="submission" date="2023-07" db="EMBL/GenBank/DDBJ databases">
        <title>Genomic Encyclopedia of Type Strains, Phase IV (KMG-IV): sequencing the most valuable type-strain genomes for metagenomic binning, comparative biology and taxonomic classification.</title>
        <authorList>
            <person name="Goeker M."/>
        </authorList>
    </citation>
    <scope>NUCLEOTIDE SEQUENCE</scope>
    <source>
        <strain evidence="1">DSM 24202</strain>
    </source>
</reference>
<protein>
    <submittedName>
        <fullName evidence="1">DNA-binding protein</fullName>
    </submittedName>
</protein>
<dbReference type="EMBL" id="JAUSVL010000001">
    <property type="protein sequence ID" value="MDQ0291037.1"/>
    <property type="molecule type" value="Genomic_DNA"/>
</dbReference>
<name>A0AAE3VHZ9_9BACT</name>